<keyword evidence="1" id="KW-0539">Nucleus</keyword>
<feature type="region of interest" description="Disordered" evidence="2">
    <location>
        <begin position="1"/>
        <end position="63"/>
    </location>
</feature>
<dbReference type="Proteomes" id="UP000752696">
    <property type="component" value="Unassembled WGS sequence"/>
</dbReference>
<dbReference type="AlphaFoldDB" id="A0A6V7H0A7"/>
<evidence type="ECO:0000313" key="4">
    <source>
        <dbReference type="EMBL" id="CAD1472343.1"/>
    </source>
</evidence>
<dbReference type="GO" id="GO:0003677">
    <property type="term" value="F:DNA binding"/>
    <property type="evidence" value="ECO:0007669"/>
    <property type="project" value="UniProtKB-UniRule"/>
</dbReference>
<dbReference type="GO" id="GO:0005634">
    <property type="term" value="C:nucleus"/>
    <property type="evidence" value="ECO:0007669"/>
    <property type="project" value="UniProtKB-UniRule"/>
</dbReference>
<feature type="domain" description="HMG box" evidence="3">
    <location>
        <begin position="69"/>
        <end position="130"/>
    </location>
</feature>
<comment type="caution">
    <text evidence="4">The sequence shown here is derived from an EMBL/GenBank/DDBJ whole genome shotgun (WGS) entry which is preliminary data.</text>
</comment>
<feature type="compositionally biased region" description="Polar residues" evidence="2">
    <location>
        <begin position="1"/>
        <end position="17"/>
    </location>
</feature>
<feature type="non-terminal residue" evidence="4">
    <location>
        <position position="1"/>
    </location>
</feature>
<evidence type="ECO:0000313" key="5">
    <source>
        <dbReference type="Proteomes" id="UP000752696"/>
    </source>
</evidence>
<dbReference type="OrthoDB" id="1919336at2759"/>
<dbReference type="PROSITE" id="PS50118">
    <property type="entry name" value="HMG_BOX_2"/>
    <property type="match status" value="1"/>
</dbReference>
<keyword evidence="5" id="KW-1185">Reference proteome</keyword>
<evidence type="ECO:0000256" key="2">
    <source>
        <dbReference type="SAM" id="MobiDB-lite"/>
    </source>
</evidence>
<feature type="DNA-binding region" description="HMG box" evidence="1">
    <location>
        <begin position="69"/>
        <end position="130"/>
    </location>
</feature>
<evidence type="ECO:0000256" key="1">
    <source>
        <dbReference type="PROSITE-ProRule" id="PRU00267"/>
    </source>
</evidence>
<dbReference type="EMBL" id="CAJDYZ010005252">
    <property type="protein sequence ID" value="CAD1472343.1"/>
    <property type="molecule type" value="Genomic_DNA"/>
</dbReference>
<sequence>MDKSINQKQNYNGSIGENQKDEEYKINNQSQKIKDSGSNYRLKSNNSNQRAHSRSRSPFRSPKHWISSNAFINFVQDFRQNFAGVRSTKIFQMAGERWKKMSFEEKQPYIKAAMNIKNKKQNQQEIENTNNVINTNTEQPKNENAQKQEKPNKKEKKKGEANKSTRDKSNTESDNESISSNTTATNTSEDISDM</sequence>
<dbReference type="SMART" id="SM00398">
    <property type="entry name" value="HMG"/>
    <property type="match status" value="1"/>
</dbReference>
<keyword evidence="1" id="KW-0238">DNA-binding</keyword>
<feature type="compositionally biased region" description="Basic residues" evidence="2">
    <location>
        <begin position="51"/>
        <end position="63"/>
    </location>
</feature>
<dbReference type="Gene3D" id="1.10.30.10">
    <property type="entry name" value="High mobility group box domain"/>
    <property type="match status" value="1"/>
</dbReference>
<reference evidence="4" key="1">
    <citation type="submission" date="2020-07" db="EMBL/GenBank/DDBJ databases">
        <authorList>
            <person name="Nazaruddin N."/>
        </authorList>
    </citation>
    <scope>NUCLEOTIDE SEQUENCE</scope>
</reference>
<feature type="compositionally biased region" description="Low complexity" evidence="2">
    <location>
        <begin position="176"/>
        <end position="188"/>
    </location>
</feature>
<feature type="compositionally biased region" description="Low complexity" evidence="2">
    <location>
        <begin position="130"/>
        <end position="139"/>
    </location>
</feature>
<gene>
    <name evidence="4" type="ORF">MHI_LOCUS288992</name>
</gene>
<feature type="region of interest" description="Disordered" evidence="2">
    <location>
        <begin position="130"/>
        <end position="194"/>
    </location>
</feature>
<feature type="compositionally biased region" description="Polar residues" evidence="2">
    <location>
        <begin position="26"/>
        <end position="50"/>
    </location>
</feature>
<organism evidence="4 5">
    <name type="scientific">Heterotrigona itama</name>
    <dbReference type="NCBI Taxonomy" id="395501"/>
    <lineage>
        <taxon>Eukaryota</taxon>
        <taxon>Metazoa</taxon>
        <taxon>Ecdysozoa</taxon>
        <taxon>Arthropoda</taxon>
        <taxon>Hexapoda</taxon>
        <taxon>Insecta</taxon>
        <taxon>Pterygota</taxon>
        <taxon>Neoptera</taxon>
        <taxon>Endopterygota</taxon>
        <taxon>Hymenoptera</taxon>
        <taxon>Apocrita</taxon>
        <taxon>Aculeata</taxon>
        <taxon>Apoidea</taxon>
        <taxon>Anthophila</taxon>
        <taxon>Apidae</taxon>
        <taxon>Heterotrigona</taxon>
    </lineage>
</organism>
<accession>A0A6V7H0A7</accession>
<feature type="non-terminal residue" evidence="4">
    <location>
        <position position="194"/>
    </location>
</feature>
<proteinExistence type="predicted"/>
<dbReference type="InterPro" id="IPR036910">
    <property type="entry name" value="HMG_box_dom_sf"/>
</dbReference>
<name>A0A6V7H0A7_9HYME</name>
<dbReference type="CDD" id="cd00084">
    <property type="entry name" value="HMG-box_SF"/>
    <property type="match status" value="1"/>
</dbReference>
<evidence type="ECO:0000259" key="3">
    <source>
        <dbReference type="PROSITE" id="PS50118"/>
    </source>
</evidence>
<protein>
    <recommendedName>
        <fullName evidence="3">HMG box domain-containing protein</fullName>
    </recommendedName>
</protein>
<dbReference type="InterPro" id="IPR009071">
    <property type="entry name" value="HMG_box_dom"/>
</dbReference>
<dbReference type="SUPFAM" id="SSF47095">
    <property type="entry name" value="HMG-box"/>
    <property type="match status" value="1"/>
</dbReference>
<dbReference type="Pfam" id="PF00505">
    <property type="entry name" value="HMG_box"/>
    <property type="match status" value="1"/>
</dbReference>
<feature type="compositionally biased region" description="Basic and acidic residues" evidence="2">
    <location>
        <begin position="140"/>
        <end position="171"/>
    </location>
</feature>